<evidence type="ECO:0000256" key="1">
    <source>
        <dbReference type="SAM" id="SignalP"/>
    </source>
</evidence>
<dbReference type="EnsemblMetazoa" id="SSS_6770s_mrna">
    <property type="protein sequence ID" value="KAF7491098.1"/>
    <property type="gene ID" value="SSS_6770"/>
</dbReference>
<feature type="signal peptide" evidence="1">
    <location>
        <begin position="1"/>
        <end position="25"/>
    </location>
</feature>
<organism evidence="2">
    <name type="scientific">Sarcoptes scabiei</name>
    <name type="common">Itch mite</name>
    <name type="synonym">Acarus scabiei</name>
    <dbReference type="NCBI Taxonomy" id="52283"/>
    <lineage>
        <taxon>Eukaryota</taxon>
        <taxon>Metazoa</taxon>
        <taxon>Ecdysozoa</taxon>
        <taxon>Arthropoda</taxon>
        <taxon>Chelicerata</taxon>
        <taxon>Arachnida</taxon>
        <taxon>Acari</taxon>
        <taxon>Acariformes</taxon>
        <taxon>Sarcoptiformes</taxon>
        <taxon>Astigmata</taxon>
        <taxon>Psoroptidia</taxon>
        <taxon>Sarcoptoidea</taxon>
        <taxon>Sarcoptidae</taxon>
        <taxon>Sarcoptinae</taxon>
        <taxon>Sarcoptes</taxon>
    </lineage>
</organism>
<sequence length="271" mass="31881">MSKSISTNLLITLMILTLRDTRAYGSNINSYRLKFCKIDYFLQCFSEPNMVFTSQTNGTGIPRTEELFEMFCFNQYDYGPYCARRWLLQCTNPIYLSIFERIYLKSFQKNLEEFCNRNGTMRSDFIEIAPCLIDHVKQSLDYRMDCVRELQASSEWIHNRAQKDLDIEKFFRNNCCVFNRWEQCISNQLKRKCGQKSDQVFAHFIHHSSLYILKSLCHNFNASQSTSCRSEELKAPKNYIPKGLHSDSIISYLFSRNCPNVGFGIDQGRDY</sequence>
<reference evidence="3" key="3">
    <citation type="submission" date="2022-06" db="UniProtKB">
        <authorList>
            <consortium name="EnsemblMetazoa"/>
        </authorList>
    </citation>
    <scope>IDENTIFICATION</scope>
</reference>
<keyword evidence="4" id="KW-1185">Reference proteome</keyword>
<reference evidence="4" key="1">
    <citation type="journal article" date="2020" name="PLoS Negl. Trop. Dis.">
        <title>High-quality nuclear genome for Sarcoptes scabiei-A critical resource for a neglected parasite.</title>
        <authorList>
            <person name="Korhonen P.K."/>
            <person name="Gasser R.B."/>
            <person name="Ma G."/>
            <person name="Wang T."/>
            <person name="Stroehlein A.J."/>
            <person name="Young N.D."/>
            <person name="Ang C.S."/>
            <person name="Fernando D.D."/>
            <person name="Lu H.C."/>
            <person name="Taylor S."/>
            <person name="Reynolds S.L."/>
            <person name="Mofiz E."/>
            <person name="Najaraj S.H."/>
            <person name="Gowda H."/>
            <person name="Madugundu A."/>
            <person name="Renuse S."/>
            <person name="Holt D."/>
            <person name="Pandey A."/>
            <person name="Papenfuss A.T."/>
            <person name="Fischer K."/>
        </authorList>
    </citation>
    <scope>NUCLEOTIDE SEQUENCE [LARGE SCALE GENOMIC DNA]</scope>
</reference>
<reference evidence="2" key="2">
    <citation type="submission" date="2020-01" db="EMBL/GenBank/DDBJ databases">
        <authorList>
            <person name="Korhonen P.K.K."/>
            <person name="Guangxu M.G."/>
            <person name="Wang T.W."/>
            <person name="Stroehlein A.J.S."/>
            <person name="Young N.D."/>
            <person name="Ang C.-S.A."/>
            <person name="Fernando D.W.F."/>
            <person name="Lu H.L."/>
            <person name="Taylor S.T."/>
            <person name="Ehtesham M.E.M."/>
            <person name="Najaraj S.H.N."/>
            <person name="Harsha G.H.G."/>
            <person name="Madugundu A.M."/>
            <person name="Renuse S.R."/>
            <person name="Holt D.H."/>
            <person name="Pandey A.P."/>
            <person name="Papenfuss A.P."/>
            <person name="Gasser R.B.G."/>
            <person name="Fischer K.F."/>
        </authorList>
    </citation>
    <scope>NUCLEOTIDE SEQUENCE</scope>
    <source>
        <strain evidence="2">SSS_KF_BRIS2020</strain>
    </source>
</reference>
<gene>
    <name evidence="2" type="ORF">SSS_6770</name>
</gene>
<proteinExistence type="predicted"/>
<feature type="chain" id="PRO_5038316198" description="DUF19 domain-containing protein" evidence="1">
    <location>
        <begin position="26"/>
        <end position="271"/>
    </location>
</feature>
<evidence type="ECO:0000313" key="4">
    <source>
        <dbReference type="Proteomes" id="UP000070412"/>
    </source>
</evidence>
<dbReference type="OMA" id="NDMEHEQ"/>
<accession>A0A834VES3</accession>
<dbReference type="OrthoDB" id="6508664at2759"/>
<evidence type="ECO:0000313" key="2">
    <source>
        <dbReference type="EMBL" id="KAF7491098.1"/>
    </source>
</evidence>
<evidence type="ECO:0008006" key="5">
    <source>
        <dbReference type="Google" id="ProtNLM"/>
    </source>
</evidence>
<dbReference type="Proteomes" id="UP000070412">
    <property type="component" value="Unassembled WGS sequence"/>
</dbReference>
<dbReference type="AlphaFoldDB" id="A0A834VES3"/>
<dbReference type="PANTHER" id="PTHR33964:SF1">
    <property type="entry name" value="RE45066P"/>
    <property type="match status" value="1"/>
</dbReference>
<evidence type="ECO:0000313" key="3">
    <source>
        <dbReference type="EnsemblMetazoa" id="KAF7491098.1"/>
    </source>
</evidence>
<name>A0A834VES3_SARSC</name>
<dbReference type="PANTHER" id="PTHR33964">
    <property type="entry name" value="RE45066P-RELATED"/>
    <property type="match status" value="1"/>
</dbReference>
<dbReference type="EMBL" id="WVUK01000061">
    <property type="protein sequence ID" value="KAF7491098.1"/>
    <property type="molecule type" value="Genomic_DNA"/>
</dbReference>
<protein>
    <recommendedName>
        <fullName evidence="5">DUF19 domain-containing protein</fullName>
    </recommendedName>
</protein>
<keyword evidence="1" id="KW-0732">Signal</keyword>